<sequence length="9" mass="1079">MASRRLWCG</sequence>
<accession>A0A0A9HQL7</accession>
<reference evidence="1" key="2">
    <citation type="journal article" date="2015" name="Data Brief">
        <title>Shoot transcriptome of the giant reed, Arundo donax.</title>
        <authorList>
            <person name="Barrero R.A."/>
            <person name="Guerrero F.D."/>
            <person name="Moolhuijzen P."/>
            <person name="Goolsby J.A."/>
            <person name="Tidwell J."/>
            <person name="Bellgard S.E."/>
            <person name="Bellgard M.I."/>
        </authorList>
    </citation>
    <scope>NUCLEOTIDE SEQUENCE</scope>
    <source>
        <tissue evidence="1">Shoot tissue taken approximately 20 cm above the soil surface</tissue>
    </source>
</reference>
<dbReference type="EMBL" id="GBRH01158869">
    <property type="protein sequence ID" value="JAE39027.1"/>
    <property type="molecule type" value="Transcribed_RNA"/>
</dbReference>
<proteinExistence type="predicted"/>
<protein>
    <submittedName>
        <fullName evidence="1">Uncharacterized protein</fullName>
    </submittedName>
</protein>
<reference evidence="1" key="1">
    <citation type="submission" date="2014-09" db="EMBL/GenBank/DDBJ databases">
        <authorList>
            <person name="Magalhaes I.L.F."/>
            <person name="Oliveira U."/>
            <person name="Santos F.R."/>
            <person name="Vidigal T.H.D.A."/>
            <person name="Brescovit A.D."/>
            <person name="Santos A.J."/>
        </authorList>
    </citation>
    <scope>NUCLEOTIDE SEQUENCE</scope>
    <source>
        <tissue evidence="1">Shoot tissue taken approximately 20 cm above the soil surface</tissue>
    </source>
</reference>
<organism evidence="1">
    <name type="scientific">Arundo donax</name>
    <name type="common">Giant reed</name>
    <name type="synonym">Donax arundinaceus</name>
    <dbReference type="NCBI Taxonomy" id="35708"/>
    <lineage>
        <taxon>Eukaryota</taxon>
        <taxon>Viridiplantae</taxon>
        <taxon>Streptophyta</taxon>
        <taxon>Embryophyta</taxon>
        <taxon>Tracheophyta</taxon>
        <taxon>Spermatophyta</taxon>
        <taxon>Magnoliopsida</taxon>
        <taxon>Liliopsida</taxon>
        <taxon>Poales</taxon>
        <taxon>Poaceae</taxon>
        <taxon>PACMAD clade</taxon>
        <taxon>Arundinoideae</taxon>
        <taxon>Arundineae</taxon>
        <taxon>Arundo</taxon>
    </lineage>
</organism>
<name>A0A0A9HQL7_ARUDO</name>
<evidence type="ECO:0000313" key="1">
    <source>
        <dbReference type="EMBL" id="JAE39027.1"/>
    </source>
</evidence>